<dbReference type="AlphaFoldDB" id="A0A7X0U868"/>
<organism evidence="2 3">
    <name type="scientific">Acidovorax soli</name>
    <dbReference type="NCBI Taxonomy" id="592050"/>
    <lineage>
        <taxon>Bacteria</taxon>
        <taxon>Pseudomonadati</taxon>
        <taxon>Pseudomonadota</taxon>
        <taxon>Betaproteobacteria</taxon>
        <taxon>Burkholderiales</taxon>
        <taxon>Comamonadaceae</taxon>
        <taxon>Acidovorax</taxon>
    </lineage>
</organism>
<evidence type="ECO:0000313" key="2">
    <source>
        <dbReference type="EMBL" id="MBB6558917.1"/>
    </source>
</evidence>
<feature type="domain" description="KaiB" evidence="1">
    <location>
        <begin position="24"/>
        <end position="105"/>
    </location>
</feature>
<evidence type="ECO:0000313" key="3">
    <source>
        <dbReference type="Proteomes" id="UP000575083"/>
    </source>
</evidence>
<dbReference type="InterPro" id="IPR039022">
    <property type="entry name" value="KaiB-like"/>
</dbReference>
<dbReference type="PANTHER" id="PTHR41709">
    <property type="entry name" value="KAIB-LIKE PROTEIN 1"/>
    <property type="match status" value="1"/>
</dbReference>
<dbReference type="InterPro" id="IPR011649">
    <property type="entry name" value="KaiB_domain"/>
</dbReference>
<dbReference type="SUPFAM" id="SSF52833">
    <property type="entry name" value="Thioredoxin-like"/>
    <property type="match status" value="1"/>
</dbReference>
<name>A0A7X0U868_9BURK</name>
<comment type="caution">
    <text evidence="2">The sequence shown here is derived from an EMBL/GenBank/DDBJ whole genome shotgun (WGS) entry which is preliminary data.</text>
</comment>
<dbReference type="SMART" id="SM01248">
    <property type="entry name" value="KaiB"/>
    <property type="match status" value="1"/>
</dbReference>
<keyword evidence="3" id="KW-1185">Reference proteome</keyword>
<dbReference type="GO" id="GO:0048511">
    <property type="term" value="P:rhythmic process"/>
    <property type="evidence" value="ECO:0007669"/>
    <property type="project" value="InterPro"/>
</dbReference>
<evidence type="ECO:0000259" key="1">
    <source>
        <dbReference type="SMART" id="SM01248"/>
    </source>
</evidence>
<gene>
    <name evidence="2" type="ORF">HNP48_001581</name>
</gene>
<dbReference type="Pfam" id="PF07689">
    <property type="entry name" value="KaiB"/>
    <property type="match status" value="1"/>
</dbReference>
<dbReference type="Proteomes" id="UP000575083">
    <property type="component" value="Unassembled WGS sequence"/>
</dbReference>
<dbReference type="RefSeq" id="WP_184856326.1">
    <property type="nucleotide sequence ID" value="NZ_JACHLK010000002.1"/>
</dbReference>
<accession>A0A7X0U868</accession>
<dbReference type="PANTHER" id="PTHR41709:SF2">
    <property type="entry name" value="CIRCADIAN CLOCK PROTEIN KAIB2"/>
    <property type="match status" value="1"/>
</dbReference>
<dbReference type="Gene3D" id="3.40.30.10">
    <property type="entry name" value="Glutaredoxin"/>
    <property type="match status" value="1"/>
</dbReference>
<protein>
    <submittedName>
        <fullName evidence="2">Circadian clock protein KaiB</fullName>
    </submittedName>
</protein>
<proteinExistence type="predicted"/>
<dbReference type="EMBL" id="JACHLK010000002">
    <property type="protein sequence ID" value="MBB6558917.1"/>
    <property type="molecule type" value="Genomic_DNA"/>
</dbReference>
<reference evidence="2 3" key="1">
    <citation type="submission" date="2020-08" db="EMBL/GenBank/DDBJ databases">
        <title>Functional genomics of gut bacteria from endangered species of beetles.</title>
        <authorList>
            <person name="Carlos-Shanley C."/>
        </authorList>
    </citation>
    <scope>NUCLEOTIDE SEQUENCE [LARGE SCALE GENOMIC DNA]</scope>
    <source>
        <strain evidence="2 3">S00198</strain>
    </source>
</reference>
<sequence>MARTDALNTHHAPPAGASHEQHFRLYVSTTSPISLRAIANARRILQEAYPGAHRLTVLNIAEHVALARTDQIIVSPTLLRLAPLPQRRFIGDLSDLNRLRRALGMQLPQEASP</sequence>
<dbReference type="InterPro" id="IPR036249">
    <property type="entry name" value="Thioredoxin-like_sf"/>
</dbReference>